<dbReference type="PIRSF" id="PIRSF004761">
    <property type="entry name" value="Hydrgn_mat_HypA"/>
    <property type="match status" value="1"/>
</dbReference>
<reference evidence="5" key="1">
    <citation type="submission" date="2020-12" db="EMBL/GenBank/DDBJ databases">
        <title>Taurinivorans muris gen. nov., sp. nov., fundamental and realized metabolic niche of a ubiquitous sulfidogenic bacterium in the murine intestine.</title>
        <authorList>
            <person name="Ye H."/>
            <person name="Hanson B.T."/>
            <person name="Loy A."/>
        </authorList>
    </citation>
    <scope>NUCLEOTIDE SEQUENCE</scope>
    <source>
        <strain evidence="5">LT0009</strain>
    </source>
</reference>
<evidence type="ECO:0000256" key="4">
    <source>
        <dbReference type="ARBA" id="ARBA00022833"/>
    </source>
</evidence>
<dbReference type="EMBL" id="CP065938">
    <property type="protein sequence ID" value="UWX06302.1"/>
    <property type="molecule type" value="Genomic_DNA"/>
</dbReference>
<evidence type="ECO:0000313" key="5">
    <source>
        <dbReference type="EMBL" id="UWX06302.1"/>
    </source>
</evidence>
<organism evidence="5 6">
    <name type="scientific">Taurinivorans muris</name>
    <dbReference type="NCBI Taxonomy" id="2787751"/>
    <lineage>
        <taxon>Bacteria</taxon>
        <taxon>Pseudomonadati</taxon>
        <taxon>Thermodesulfobacteriota</taxon>
        <taxon>Desulfovibrionia</taxon>
        <taxon>Desulfovibrionales</taxon>
        <taxon>Desulfovibrionaceae</taxon>
        <taxon>Taurinivorans</taxon>
    </lineage>
</organism>
<sequence>MTNVLELVAQEMEKHKVAKLRSITVRYGVLSNIVADSLAFAFEVLTKDSEFAGAKLNLVKDELALKCRLCSHSFITDQKDYFFLACPKCGEEGSFEIVKGEGIFLDRIEADE</sequence>
<protein>
    <submittedName>
        <fullName evidence="5">Hydrogenase maturation nickel metallochaperone HypA</fullName>
    </submittedName>
</protein>
<keyword evidence="3" id="KW-0479">Metal-binding</keyword>
<name>A0ABY5Y292_9BACT</name>
<evidence type="ECO:0000256" key="1">
    <source>
        <dbReference type="ARBA" id="ARBA00010748"/>
    </source>
</evidence>
<keyword evidence="2" id="KW-0533">Nickel</keyword>
<gene>
    <name evidence="5" type="ORF">JBF11_03025</name>
</gene>
<dbReference type="Proteomes" id="UP001058120">
    <property type="component" value="Chromosome"/>
</dbReference>
<dbReference type="Gene3D" id="3.30.2320.80">
    <property type="match status" value="1"/>
</dbReference>
<proteinExistence type="inferred from homology"/>
<comment type="similarity">
    <text evidence="1">Belongs to the HypA/HybF family.</text>
</comment>
<evidence type="ECO:0000256" key="3">
    <source>
        <dbReference type="ARBA" id="ARBA00022723"/>
    </source>
</evidence>
<dbReference type="Pfam" id="PF01155">
    <property type="entry name" value="HypA"/>
    <property type="match status" value="1"/>
</dbReference>
<evidence type="ECO:0000313" key="6">
    <source>
        <dbReference type="Proteomes" id="UP001058120"/>
    </source>
</evidence>
<dbReference type="PANTHER" id="PTHR34535:SF3">
    <property type="entry name" value="HYDROGENASE MATURATION FACTOR HYPA"/>
    <property type="match status" value="1"/>
</dbReference>
<keyword evidence="4" id="KW-0862">Zinc</keyword>
<dbReference type="PANTHER" id="PTHR34535">
    <property type="entry name" value="HYDROGENASE MATURATION FACTOR HYPA"/>
    <property type="match status" value="1"/>
</dbReference>
<evidence type="ECO:0000256" key="2">
    <source>
        <dbReference type="ARBA" id="ARBA00022596"/>
    </source>
</evidence>
<keyword evidence="6" id="KW-1185">Reference proteome</keyword>
<accession>A0ABY5Y292</accession>
<dbReference type="InterPro" id="IPR020538">
    <property type="entry name" value="Hydgase_Ni_incorp_HypA/HybF_CS"/>
</dbReference>
<dbReference type="InterPro" id="IPR000688">
    <property type="entry name" value="HypA/HybF"/>
</dbReference>
<dbReference type="PROSITE" id="PS01249">
    <property type="entry name" value="HYPA"/>
    <property type="match status" value="1"/>
</dbReference>